<name>A0A5R9AD59_PSENT</name>
<reference evidence="2" key="2">
    <citation type="submission" date="2019-06" db="EMBL/GenBank/DDBJ databases">
        <title>AzeR, a transcriptional regulator that responds to azelaic acid in Pseudomonas nitroreducens.</title>
        <authorList>
            <person name="Bez C."/>
            <person name="Javvadi S.G."/>
            <person name="Bertani I."/>
            <person name="Devescovi G."/>
            <person name="Studholme D.J."/>
            <person name="Geller A."/>
            <person name="Levy A."/>
            <person name="Venturi V."/>
        </authorList>
    </citation>
    <scope>NUCLEOTIDE SEQUENCE [LARGE SCALE GENOMIC DNA]</scope>
    <source>
        <strain evidence="2">DSM 9128</strain>
    </source>
</reference>
<comment type="caution">
    <text evidence="1">The sequence shown here is derived from an EMBL/GenBank/DDBJ whole genome shotgun (WGS) entry which is preliminary data.</text>
</comment>
<evidence type="ECO:0000313" key="1">
    <source>
        <dbReference type="EMBL" id="TLP76732.1"/>
    </source>
</evidence>
<accession>A0A5R9AD59</accession>
<protein>
    <submittedName>
        <fullName evidence="1">Uncharacterized protein</fullName>
    </submittedName>
</protein>
<gene>
    <name evidence="1" type="ORF">FEA48_09170</name>
</gene>
<dbReference type="EMBL" id="VASG01000002">
    <property type="protein sequence ID" value="TLP76732.1"/>
    <property type="molecule type" value="Genomic_DNA"/>
</dbReference>
<dbReference type="AlphaFoldDB" id="A0A5R9AD59"/>
<evidence type="ECO:0000313" key="2">
    <source>
        <dbReference type="Proteomes" id="UP000307510"/>
    </source>
</evidence>
<reference evidence="1 2" key="1">
    <citation type="submission" date="2019-05" db="EMBL/GenBank/DDBJ databases">
        <authorList>
            <person name="Moore K."/>
            <person name="O'Neill P."/>
            <person name="Farbos A."/>
            <person name="Studholme D.J."/>
        </authorList>
    </citation>
    <scope>NUCLEOTIDE SEQUENCE [LARGE SCALE GENOMIC DNA]</scope>
    <source>
        <strain evidence="1 2">DSM 9128</strain>
    </source>
</reference>
<sequence length="171" mass="19215">MALIAPLSWAASVTKEFTFAGTDYFHRWSREDQHEFTPQGQEDLAKWQDMLTLHRYTAARNAEQMAAVANAVLDNYKQQGAMILKVDASPARGSQPAVYFIAAVFPQPSFIEAVFTRLKLENGAGTGVIYSHRLYGKTIGESMSAWLKANADARENELMDWQPPAKAFQRR</sequence>
<dbReference type="Proteomes" id="UP000307510">
    <property type="component" value="Unassembled WGS sequence"/>
</dbReference>
<proteinExistence type="predicted"/>
<organism evidence="1 2">
    <name type="scientific">Pseudomonas nitroreducens</name>
    <dbReference type="NCBI Taxonomy" id="46680"/>
    <lineage>
        <taxon>Bacteria</taxon>
        <taxon>Pseudomonadati</taxon>
        <taxon>Pseudomonadota</taxon>
        <taxon>Gammaproteobacteria</taxon>
        <taxon>Pseudomonadales</taxon>
        <taxon>Pseudomonadaceae</taxon>
        <taxon>Pseudomonas</taxon>
    </lineage>
</organism>